<dbReference type="InterPro" id="IPR003953">
    <property type="entry name" value="FAD-dep_OxRdtase_2_FAD-bd"/>
</dbReference>
<dbReference type="OrthoDB" id="269227at2759"/>
<feature type="active site" description="Proton acceptor" evidence="13">
    <location>
        <position position="671"/>
    </location>
</feature>
<dbReference type="Gene3D" id="3.50.50.60">
    <property type="entry name" value="FAD/NAD(P)-binding domain"/>
    <property type="match status" value="2"/>
</dbReference>
<reference evidence="18 19" key="1">
    <citation type="journal article" date="2016" name="Sci. Rep.">
        <title>Peltaster fructicola genome reveals evolution from an invasive phytopathogen to an ectophytic parasite.</title>
        <authorList>
            <person name="Xu C."/>
            <person name="Chen H."/>
            <person name="Gleason M.L."/>
            <person name="Xu J.R."/>
            <person name="Liu H."/>
            <person name="Zhang R."/>
            <person name="Sun G."/>
        </authorList>
    </citation>
    <scope>NUCLEOTIDE SEQUENCE [LARGE SCALE GENOMIC DNA]</scope>
    <source>
        <strain evidence="18 19">LNHT1506</strain>
    </source>
</reference>
<evidence type="ECO:0000259" key="16">
    <source>
        <dbReference type="Pfam" id="PF00890"/>
    </source>
</evidence>
<evidence type="ECO:0000256" key="11">
    <source>
        <dbReference type="ARBA" id="ARBA00023136"/>
    </source>
</evidence>
<dbReference type="InterPro" id="IPR036188">
    <property type="entry name" value="FAD/NAD-bd_sf"/>
</dbReference>
<dbReference type="AlphaFoldDB" id="A0A6H0XPJ5"/>
<sequence>MTTSIVAQGAGIPLPPLPKELPLDDSQWAVLGAILDTVIPSFVPGKGNYLIQHPVTEQKYEEVRQQIARRCDLDAKSDLLTRYLTESATSQPEFKDAVLRLIGEQLDSASTAQLAFVLRALTTRVGALALTGYATPIPSLPVADREKILQTWSNSRLPTFRKLARSLTTLGKLYWVRTSPTLGHVLGYPRVPGHGAPAQSGFPFEFIQIPPGSASNPEVLETDVVIVGSGCGGAVAAHTLAQAGLKVMVVDKSYYFDPQQLPLSELEASLHMFENGGVYQSDDASIAVVAGSAWGGGGTINWSAALQTLGPVRKEWSEKFGLKHFTSAQWQKDLDYVCDRMGVGKSDIPHNQTNRVLLEGGRKLGWAVKVAPQNTGGEAHNCGYCTLGCGSCGKKGPTESWLPDAAKAGATFLEGFNCEKIVFDKNKNATGVQGHWTSRSTDGTVHGPGRRGRPVIIKAKRVISSASSVGTPPLLLRSGVTNQHVGRHLHLHPVSMVAGVWDEDVRPWEGPILTTVVSEFDNMDGEGYGPKLEGTCMLPGFFLPFFPWTGGLQFKEHAAKMKKMTGYIALTRDRYGGRVYVDKDNKTRIAYTPSAYDQKHILEGVVRLAQINYVQGCREVHVAIPGIEPFVRPQSVNTADSSIDDPLFAAWIDKLRAHGFPAPDSSFASAHQMGSSRMGTAPSNSVVDPSGQVWGHKGLYICDTSVFPSASGVNPMITCMAICRGISQGIANDLMPGSYATISRSKL</sequence>
<evidence type="ECO:0000256" key="6">
    <source>
        <dbReference type="ARBA" id="ARBA00022630"/>
    </source>
</evidence>
<keyword evidence="6" id="KW-0285">Flavoprotein</keyword>
<evidence type="ECO:0000256" key="9">
    <source>
        <dbReference type="ARBA" id="ARBA00022989"/>
    </source>
</evidence>
<evidence type="ECO:0000256" key="5">
    <source>
        <dbReference type="ARBA" id="ARBA00013125"/>
    </source>
</evidence>
<evidence type="ECO:0000256" key="14">
    <source>
        <dbReference type="SAM" id="MobiDB-lite"/>
    </source>
</evidence>
<comment type="similarity">
    <text evidence="4 12">Belongs to the GMC oxidoreductase family.</text>
</comment>
<keyword evidence="8" id="KW-0274">FAD</keyword>
<dbReference type="Pfam" id="PF05199">
    <property type="entry name" value="GMC_oxred_C"/>
    <property type="match status" value="1"/>
</dbReference>
<proteinExistence type="inferred from homology"/>
<comment type="function">
    <text evidence="2">Long-chain fatty alcohol oxidase involved in the omega-oxidation pathway of lipid degradation.</text>
</comment>
<organism evidence="18 19">
    <name type="scientific">Peltaster fructicola</name>
    <dbReference type="NCBI Taxonomy" id="286661"/>
    <lineage>
        <taxon>Eukaryota</taxon>
        <taxon>Fungi</taxon>
        <taxon>Dikarya</taxon>
        <taxon>Ascomycota</taxon>
        <taxon>Pezizomycotina</taxon>
        <taxon>Dothideomycetes</taxon>
        <taxon>Dothideomycetes incertae sedis</taxon>
        <taxon>Peltaster</taxon>
    </lineage>
</organism>
<evidence type="ECO:0000256" key="8">
    <source>
        <dbReference type="ARBA" id="ARBA00022827"/>
    </source>
</evidence>
<dbReference type="InterPro" id="IPR000172">
    <property type="entry name" value="GMC_OxRdtase_N"/>
</dbReference>
<feature type="domain" description="Glucose-methanol-choline oxidoreductase N-terminal" evidence="15">
    <location>
        <begin position="271"/>
        <end position="494"/>
    </location>
</feature>
<protein>
    <recommendedName>
        <fullName evidence="5 12">Long-chain-alcohol oxidase</fullName>
        <ecNumber evidence="5 12">1.1.3.20</ecNumber>
    </recommendedName>
</protein>
<feature type="domain" description="FAD-dependent oxidoreductase 2 FAD-binding" evidence="16">
    <location>
        <begin position="223"/>
        <end position="256"/>
    </location>
</feature>
<evidence type="ECO:0000256" key="12">
    <source>
        <dbReference type="PIRNR" id="PIRNR028937"/>
    </source>
</evidence>
<evidence type="ECO:0000256" key="3">
    <source>
        <dbReference type="ARBA" id="ARBA00004370"/>
    </source>
</evidence>
<dbReference type="InterPro" id="IPR007867">
    <property type="entry name" value="GMC_OxRtase_C"/>
</dbReference>
<dbReference type="SUPFAM" id="SSF51905">
    <property type="entry name" value="FAD/NAD(P)-binding domain"/>
    <property type="match status" value="1"/>
</dbReference>
<feature type="region of interest" description="Disordered" evidence="14">
    <location>
        <begin position="432"/>
        <end position="451"/>
    </location>
</feature>
<evidence type="ECO:0000256" key="10">
    <source>
        <dbReference type="ARBA" id="ARBA00023002"/>
    </source>
</evidence>
<evidence type="ECO:0000256" key="2">
    <source>
        <dbReference type="ARBA" id="ARBA00003842"/>
    </source>
</evidence>
<keyword evidence="9" id="KW-1133">Transmembrane helix</keyword>
<dbReference type="EC" id="1.1.3.20" evidence="5 12"/>
<dbReference type="Proteomes" id="UP000503462">
    <property type="component" value="Chromosome 1"/>
</dbReference>
<evidence type="ECO:0000256" key="1">
    <source>
        <dbReference type="ARBA" id="ARBA00000920"/>
    </source>
</evidence>
<evidence type="ECO:0000256" key="7">
    <source>
        <dbReference type="ARBA" id="ARBA00022692"/>
    </source>
</evidence>
<evidence type="ECO:0000256" key="4">
    <source>
        <dbReference type="ARBA" id="ARBA00010790"/>
    </source>
</evidence>
<gene>
    <name evidence="18" type="ORF">AMS68_002072</name>
</gene>
<accession>A0A6H0XPJ5</accession>
<keyword evidence="19" id="KW-1185">Reference proteome</keyword>
<dbReference type="PANTHER" id="PTHR46056:SF12">
    <property type="entry name" value="LONG-CHAIN-ALCOHOL OXIDASE"/>
    <property type="match status" value="1"/>
</dbReference>
<dbReference type="Pfam" id="PF00890">
    <property type="entry name" value="FAD_binding_2"/>
    <property type="match status" value="1"/>
</dbReference>
<keyword evidence="11" id="KW-0472">Membrane</keyword>
<feature type="compositionally biased region" description="Polar residues" evidence="14">
    <location>
        <begin position="432"/>
        <end position="443"/>
    </location>
</feature>
<evidence type="ECO:0000313" key="18">
    <source>
        <dbReference type="EMBL" id="QIW96554.1"/>
    </source>
</evidence>
<dbReference type="Pfam" id="PF00732">
    <property type="entry name" value="GMC_oxred_N"/>
    <property type="match status" value="1"/>
</dbReference>
<dbReference type="EMBL" id="CP051139">
    <property type="protein sequence ID" value="QIW96554.1"/>
    <property type="molecule type" value="Genomic_DNA"/>
</dbReference>
<name>A0A6H0XPJ5_9PEZI</name>
<feature type="domain" description="Glucose-methanol-choline oxidoreductase C-terminal" evidence="17">
    <location>
        <begin position="577"/>
        <end position="722"/>
    </location>
</feature>
<keyword evidence="10 12" id="KW-0560">Oxidoreductase</keyword>
<dbReference type="GO" id="GO:0050660">
    <property type="term" value="F:flavin adenine dinucleotide binding"/>
    <property type="evidence" value="ECO:0007669"/>
    <property type="project" value="InterPro"/>
</dbReference>
<comment type="catalytic activity">
    <reaction evidence="1 12">
        <text>a long-chain primary fatty alcohol + O2 = a long-chain fatty aldehyde + H2O2</text>
        <dbReference type="Rhea" id="RHEA:22756"/>
        <dbReference type="ChEBI" id="CHEBI:15379"/>
        <dbReference type="ChEBI" id="CHEBI:16240"/>
        <dbReference type="ChEBI" id="CHEBI:17176"/>
        <dbReference type="ChEBI" id="CHEBI:77396"/>
        <dbReference type="EC" id="1.1.3.20"/>
    </reaction>
</comment>
<keyword evidence="7" id="KW-0812">Transmembrane</keyword>
<dbReference type="PANTHER" id="PTHR46056">
    <property type="entry name" value="LONG-CHAIN-ALCOHOL OXIDASE"/>
    <property type="match status" value="1"/>
</dbReference>
<dbReference type="GO" id="GO:0016020">
    <property type="term" value="C:membrane"/>
    <property type="evidence" value="ECO:0007669"/>
    <property type="project" value="UniProtKB-SubCell"/>
</dbReference>
<evidence type="ECO:0000259" key="17">
    <source>
        <dbReference type="Pfam" id="PF05199"/>
    </source>
</evidence>
<dbReference type="InterPro" id="IPR012400">
    <property type="entry name" value="Long_Oxdase"/>
</dbReference>
<evidence type="ECO:0000259" key="15">
    <source>
        <dbReference type="Pfam" id="PF00732"/>
    </source>
</evidence>
<dbReference type="GO" id="GO:0046577">
    <property type="term" value="F:long-chain-alcohol oxidase activity"/>
    <property type="evidence" value="ECO:0007669"/>
    <property type="project" value="UniProtKB-EC"/>
</dbReference>
<evidence type="ECO:0000256" key="13">
    <source>
        <dbReference type="PIRSR" id="PIRSR028937-1"/>
    </source>
</evidence>
<dbReference type="PIRSF" id="PIRSF028937">
    <property type="entry name" value="Lg_Ch_AO"/>
    <property type="match status" value="1"/>
</dbReference>
<evidence type="ECO:0000313" key="19">
    <source>
        <dbReference type="Proteomes" id="UP000503462"/>
    </source>
</evidence>
<comment type="subcellular location">
    <subcellularLocation>
        <location evidence="3">Membrane</location>
    </subcellularLocation>
</comment>